<dbReference type="AlphaFoldDB" id="A0A4Z2FUN8"/>
<evidence type="ECO:0000313" key="1">
    <source>
        <dbReference type="EMBL" id="TNN44052.1"/>
    </source>
</evidence>
<dbReference type="EMBL" id="SRLO01000926">
    <property type="protein sequence ID" value="TNN44052.1"/>
    <property type="molecule type" value="Genomic_DNA"/>
</dbReference>
<evidence type="ECO:0000313" key="2">
    <source>
        <dbReference type="Proteomes" id="UP000314294"/>
    </source>
</evidence>
<keyword evidence="2" id="KW-1185">Reference proteome</keyword>
<protein>
    <submittedName>
        <fullName evidence="1">Uncharacterized protein</fullName>
    </submittedName>
</protein>
<organism evidence="1 2">
    <name type="scientific">Liparis tanakae</name>
    <name type="common">Tanaka's snailfish</name>
    <dbReference type="NCBI Taxonomy" id="230148"/>
    <lineage>
        <taxon>Eukaryota</taxon>
        <taxon>Metazoa</taxon>
        <taxon>Chordata</taxon>
        <taxon>Craniata</taxon>
        <taxon>Vertebrata</taxon>
        <taxon>Euteleostomi</taxon>
        <taxon>Actinopterygii</taxon>
        <taxon>Neopterygii</taxon>
        <taxon>Teleostei</taxon>
        <taxon>Neoteleostei</taxon>
        <taxon>Acanthomorphata</taxon>
        <taxon>Eupercaria</taxon>
        <taxon>Perciformes</taxon>
        <taxon>Cottioidei</taxon>
        <taxon>Cottales</taxon>
        <taxon>Liparidae</taxon>
        <taxon>Liparis</taxon>
    </lineage>
</organism>
<proteinExistence type="predicted"/>
<name>A0A4Z2FUN8_9TELE</name>
<comment type="caution">
    <text evidence="1">The sequence shown here is derived from an EMBL/GenBank/DDBJ whole genome shotgun (WGS) entry which is preliminary data.</text>
</comment>
<accession>A0A4Z2FUN8</accession>
<dbReference type="Proteomes" id="UP000314294">
    <property type="component" value="Unassembled WGS sequence"/>
</dbReference>
<sequence>MSPEDKRGAKLHFFPSMQLYHLQEEESTFSTCVVKQSSGGPWCSKQMSSTSVARKYQPFIVAPSKG</sequence>
<reference evidence="1 2" key="1">
    <citation type="submission" date="2019-03" db="EMBL/GenBank/DDBJ databases">
        <title>First draft genome of Liparis tanakae, snailfish: a comprehensive survey of snailfish specific genes.</title>
        <authorList>
            <person name="Kim W."/>
            <person name="Song I."/>
            <person name="Jeong J.-H."/>
            <person name="Kim D."/>
            <person name="Kim S."/>
            <person name="Ryu S."/>
            <person name="Song J.Y."/>
            <person name="Lee S.K."/>
        </authorList>
    </citation>
    <scope>NUCLEOTIDE SEQUENCE [LARGE SCALE GENOMIC DNA]</scope>
    <source>
        <tissue evidence="1">Muscle</tissue>
    </source>
</reference>
<gene>
    <name evidence="1" type="ORF">EYF80_045737</name>
</gene>